<reference evidence="2" key="1">
    <citation type="submission" date="2025-08" db="UniProtKB">
        <authorList>
            <consortium name="Ensembl"/>
        </authorList>
    </citation>
    <scope>IDENTIFICATION</scope>
</reference>
<evidence type="ECO:0008006" key="4">
    <source>
        <dbReference type="Google" id="ProtNLM"/>
    </source>
</evidence>
<dbReference type="Proteomes" id="UP000694560">
    <property type="component" value="Unplaced"/>
</dbReference>
<feature type="signal peptide" evidence="1">
    <location>
        <begin position="1"/>
        <end position="24"/>
    </location>
</feature>
<protein>
    <recommendedName>
        <fullName evidence="4">Secreted protein</fullName>
    </recommendedName>
</protein>
<keyword evidence="3" id="KW-1185">Reference proteome</keyword>
<evidence type="ECO:0000313" key="2">
    <source>
        <dbReference type="Ensembl" id="ENSMCSP00000008172.1"/>
    </source>
</evidence>
<keyword evidence="1" id="KW-0732">Signal</keyword>
<reference evidence="2" key="2">
    <citation type="submission" date="2025-09" db="UniProtKB">
        <authorList>
            <consortium name="Ensembl"/>
        </authorList>
    </citation>
    <scope>IDENTIFICATION</scope>
</reference>
<name>A0A8C5TK50_9PASS</name>
<accession>A0A8C5TK50</accession>
<sequence length="103" mass="11070">MSVICRPGLYLWLGLLVCLQVSVTCVCHCHLCVIVTVTVTLDVPRGSLSQGRGRSAVAARGHHGHALLQRPGGADQLGHRECHLSGIDATGSHWGHLWSRCRA</sequence>
<dbReference type="Ensembl" id="ENSMCST00000008368.1">
    <property type="protein sequence ID" value="ENSMCSP00000008172.1"/>
    <property type="gene ID" value="ENSMCSG00000005832.1"/>
</dbReference>
<dbReference type="AlphaFoldDB" id="A0A8C5TK50"/>
<organism evidence="2 3">
    <name type="scientific">Malurus cyaneus samueli</name>
    <dbReference type="NCBI Taxonomy" id="2593467"/>
    <lineage>
        <taxon>Eukaryota</taxon>
        <taxon>Metazoa</taxon>
        <taxon>Chordata</taxon>
        <taxon>Craniata</taxon>
        <taxon>Vertebrata</taxon>
        <taxon>Euteleostomi</taxon>
        <taxon>Archelosauria</taxon>
        <taxon>Archosauria</taxon>
        <taxon>Dinosauria</taxon>
        <taxon>Saurischia</taxon>
        <taxon>Theropoda</taxon>
        <taxon>Coelurosauria</taxon>
        <taxon>Aves</taxon>
        <taxon>Neognathae</taxon>
        <taxon>Neoaves</taxon>
        <taxon>Telluraves</taxon>
        <taxon>Australaves</taxon>
        <taxon>Passeriformes</taxon>
        <taxon>Meliphagoidea</taxon>
        <taxon>Maluridae</taxon>
        <taxon>Malurus</taxon>
    </lineage>
</organism>
<evidence type="ECO:0000313" key="3">
    <source>
        <dbReference type="Proteomes" id="UP000694560"/>
    </source>
</evidence>
<evidence type="ECO:0000256" key="1">
    <source>
        <dbReference type="SAM" id="SignalP"/>
    </source>
</evidence>
<feature type="chain" id="PRO_5034225153" description="Secreted protein" evidence="1">
    <location>
        <begin position="25"/>
        <end position="103"/>
    </location>
</feature>
<proteinExistence type="predicted"/>